<evidence type="ECO:0000256" key="12">
    <source>
        <dbReference type="ARBA" id="ARBA00022989"/>
    </source>
</evidence>
<keyword evidence="8 17" id="KW-0106">Calcium</keyword>
<feature type="compositionally biased region" description="Low complexity" evidence="18">
    <location>
        <begin position="43"/>
        <end position="54"/>
    </location>
</feature>
<evidence type="ECO:0000256" key="11">
    <source>
        <dbReference type="ARBA" id="ARBA00022967"/>
    </source>
</evidence>
<comment type="catalytic activity">
    <reaction evidence="16 17">
        <text>Ca(2+)(in) + ATP + H2O = Ca(2+)(out) + ADP + phosphate + H(+)</text>
        <dbReference type="Rhea" id="RHEA:18105"/>
        <dbReference type="ChEBI" id="CHEBI:15377"/>
        <dbReference type="ChEBI" id="CHEBI:15378"/>
        <dbReference type="ChEBI" id="CHEBI:29108"/>
        <dbReference type="ChEBI" id="CHEBI:30616"/>
        <dbReference type="ChEBI" id="CHEBI:43474"/>
        <dbReference type="ChEBI" id="CHEBI:456216"/>
        <dbReference type="EC" id="7.2.2.10"/>
    </reaction>
</comment>
<feature type="region of interest" description="Disordered" evidence="18">
    <location>
        <begin position="1435"/>
        <end position="1469"/>
    </location>
</feature>
<feature type="region of interest" description="Disordered" evidence="18">
    <location>
        <begin position="1"/>
        <end position="208"/>
    </location>
</feature>
<dbReference type="FunFam" id="2.70.150.10:FF:000028">
    <property type="entry name" value="Calcium-transporting ATPase"/>
    <property type="match status" value="1"/>
</dbReference>
<dbReference type="Pfam" id="PF00122">
    <property type="entry name" value="E1-E2_ATPase"/>
    <property type="match status" value="1"/>
</dbReference>
<evidence type="ECO:0000256" key="15">
    <source>
        <dbReference type="ARBA" id="ARBA00038148"/>
    </source>
</evidence>
<dbReference type="GO" id="GO:0006874">
    <property type="term" value="P:intracellular calcium ion homeostasis"/>
    <property type="evidence" value="ECO:0007669"/>
    <property type="project" value="TreeGrafter"/>
</dbReference>
<name>A0A9P8BMH2_9FUNG</name>
<comment type="subcellular location">
    <subcellularLocation>
        <location evidence="17">Membrane</location>
        <topology evidence="17">Multi-pass membrane protein</topology>
    </subcellularLocation>
    <subcellularLocation>
        <location evidence="1">Vacuole membrane</location>
        <topology evidence="1">Multi-pass membrane protein</topology>
    </subcellularLocation>
</comment>
<evidence type="ECO:0000256" key="6">
    <source>
        <dbReference type="ARBA" id="ARBA00022723"/>
    </source>
</evidence>
<evidence type="ECO:0000313" key="20">
    <source>
        <dbReference type="EMBL" id="KAG9061689.1"/>
    </source>
</evidence>
<dbReference type="GO" id="GO:0016887">
    <property type="term" value="F:ATP hydrolysis activity"/>
    <property type="evidence" value="ECO:0007669"/>
    <property type="project" value="InterPro"/>
</dbReference>
<keyword evidence="13 17" id="KW-0406">Ion transport</keyword>
<evidence type="ECO:0000256" key="1">
    <source>
        <dbReference type="ARBA" id="ARBA00004128"/>
    </source>
</evidence>
<evidence type="ECO:0000256" key="8">
    <source>
        <dbReference type="ARBA" id="ARBA00022837"/>
    </source>
</evidence>
<dbReference type="PROSITE" id="PS00154">
    <property type="entry name" value="ATPASE_E1_E2"/>
    <property type="match status" value="1"/>
</dbReference>
<dbReference type="Pfam" id="PF00689">
    <property type="entry name" value="Cation_ATPase_C"/>
    <property type="match status" value="1"/>
</dbReference>
<evidence type="ECO:0000256" key="7">
    <source>
        <dbReference type="ARBA" id="ARBA00022741"/>
    </source>
</evidence>
<dbReference type="FunFam" id="1.20.1110.10:FF:000002">
    <property type="entry name" value="Calcium-transporting ATPase"/>
    <property type="match status" value="1"/>
</dbReference>
<dbReference type="GO" id="GO:0005524">
    <property type="term" value="F:ATP binding"/>
    <property type="evidence" value="ECO:0007669"/>
    <property type="project" value="UniProtKB-KW"/>
</dbReference>
<dbReference type="GO" id="GO:0005388">
    <property type="term" value="F:P-type calcium transporter activity"/>
    <property type="evidence" value="ECO:0007669"/>
    <property type="project" value="UniProtKB-EC"/>
</dbReference>
<keyword evidence="5 17" id="KW-0812">Transmembrane</keyword>
<feature type="compositionally biased region" description="Polar residues" evidence="18">
    <location>
        <begin position="188"/>
        <end position="199"/>
    </location>
</feature>
<evidence type="ECO:0000259" key="19">
    <source>
        <dbReference type="SMART" id="SM00831"/>
    </source>
</evidence>
<proteinExistence type="inferred from homology"/>
<evidence type="ECO:0000256" key="13">
    <source>
        <dbReference type="ARBA" id="ARBA00023065"/>
    </source>
</evidence>
<dbReference type="InterPro" id="IPR006408">
    <property type="entry name" value="P-type_ATPase_IIB"/>
</dbReference>
<evidence type="ECO:0000256" key="3">
    <source>
        <dbReference type="ARBA" id="ARBA00022554"/>
    </source>
</evidence>
<dbReference type="Proteomes" id="UP000707451">
    <property type="component" value="Unassembled WGS sequence"/>
</dbReference>
<evidence type="ECO:0000256" key="14">
    <source>
        <dbReference type="ARBA" id="ARBA00023136"/>
    </source>
</evidence>
<feature type="transmembrane region" description="Helical" evidence="17">
    <location>
        <begin position="563"/>
        <end position="584"/>
    </location>
</feature>
<dbReference type="CDD" id="cd02081">
    <property type="entry name" value="P-type_ATPase_Ca_PMCA-like"/>
    <property type="match status" value="1"/>
</dbReference>
<dbReference type="GO" id="GO:0005886">
    <property type="term" value="C:plasma membrane"/>
    <property type="evidence" value="ECO:0007669"/>
    <property type="project" value="TreeGrafter"/>
</dbReference>
<dbReference type="Gene3D" id="3.40.50.1000">
    <property type="entry name" value="HAD superfamily/HAD-like"/>
    <property type="match status" value="1"/>
</dbReference>
<feature type="compositionally biased region" description="Low complexity" evidence="18">
    <location>
        <begin position="1447"/>
        <end position="1457"/>
    </location>
</feature>
<comment type="caution">
    <text evidence="17">Lacks conserved residue(s) required for the propagation of feature annotation.</text>
</comment>
<dbReference type="NCBIfam" id="TIGR01517">
    <property type="entry name" value="ATPase-IIB_Ca"/>
    <property type="match status" value="1"/>
</dbReference>
<keyword evidence="12 17" id="KW-1133">Transmembrane helix</keyword>
<dbReference type="SUPFAM" id="SSF81665">
    <property type="entry name" value="Calcium ATPase, transmembrane domain M"/>
    <property type="match status" value="1"/>
</dbReference>
<comment type="similarity">
    <text evidence="15 17">Belongs to the cation transport ATPase (P-type) (TC 3.A.3) family.</text>
</comment>
<dbReference type="InterPro" id="IPR006068">
    <property type="entry name" value="ATPase_P-typ_cation-transptr_C"/>
</dbReference>
<dbReference type="EC" id="7.2.2.10" evidence="17"/>
<feature type="compositionally biased region" description="Polar residues" evidence="18">
    <location>
        <begin position="84"/>
        <end position="98"/>
    </location>
</feature>
<evidence type="ECO:0000256" key="9">
    <source>
        <dbReference type="ARBA" id="ARBA00022840"/>
    </source>
</evidence>
<keyword evidence="7 17" id="KW-0547">Nucleotide-binding</keyword>
<keyword evidence="4 17" id="KW-0109">Calcium transport</keyword>
<feature type="transmembrane region" description="Helical" evidence="17">
    <location>
        <begin position="368"/>
        <end position="388"/>
    </location>
</feature>
<keyword evidence="14 17" id="KW-0472">Membrane</keyword>
<sequence length="1469" mass="160610">MDNSNNDPNGEDPNNVVHDTPASHGAPPPAFEPTCQEPYVAYQQQQNQQQQRQQQPEHQDLYQQQPPSQVAYAQPEYYPPPATELQSEPLQTYQQAVSSPHIDPSQIFQSSPDQQSIMAQHQHQHQQALQSLQSQVSYQDQQQQQQLPQDTSLQPQFDQQQQQHQPAQMTQPQQQQQYVIQPRQEPQKQSYTAPRSTTPKIERPYNNGPFSFTPDELIDLIDPKAPEKLESYGGVDGILQGLHADPVKGLATAAGGKSLGHVTTNANGEKPTTVSSGYQMGNVDTTAVTFADREEFFGKNVLPKRKPKSIFQLMWIALHEKILILLLVAALVSIALGIYEDYGMEHEPTQRYNRDYTSYYATDPKVSWVEGVAILAAVVIVVLVGSINDYQKEAQFRKLNAKKEDREVKALRNGETVLLSVFDILVGDILHLEPGDVISVDGIFLGGHNLKCDESAMTGESDAVKKVTFDEYKKLEEAEAGSQTEGKIESNHEGIEVIAEPQYALHGVDPFIISGSKVIEGVGLYVVTGVGQNSFHGKTMMSLRTEVEDTPLQVKLNHLAERIAKLGSLAALLMLIVLMIRYFVSFKTKGVPAAASIVKSLVDILIAAVTVVVVAVPEGLPLAVTLALAFATTRMLKDNNLVRVLAACETMGNATTVCSDKTGTLTQNKMTIVAGTLGLNTRFIADVPQGESNARSQIPINRNAVPISQLVSHLPNAVTTLMHEAIAINSSAFESEDDKGNLSFIGSKTEVALLDFSKKIGGADYRRLREATPIVHLYPFSSERKSMATIVQMGPNRFRLHAKGASEIIMKRCTRVLQIPSTPDHGGASMSEKDRMAEVTELPLEGDLQTQVHKTIISYATQSLRTIGIAYRDFESWPPVGVDLNQDGEVPFAAVAENNLTMIGVVGIEDPLRDGVSEAVQACQRAGVFVRMVTGDNILTAKSIATQCGIYTKGGIIMEGPKFRALSGEEMDAVIPRLQVLARSSPEDKKILVGRLKAMGEIVAVTGDGTNDGPALKMSDVGFSMGIAGTEVAKEASDIILMDDNFSSIVKAILWGRAVNDAVKKFLQFQLTVNVTAVILTLVTAVISDTQKPVMSAVQLLWVNLIMDTLAALALATDPPTNDLLDRQPESRTAPLINFTMWKMILGQAILQLAITFVLEYAGMDILNYDEVPGYLQERARASSPDPAIQQENLDSITMAYTQFKRQELDTMVFNTFVFMQIFNEINCRRLDNHLNIFSGIQRNNYFIIIFFIMVIFQVIIVQFGGAAFDTEKLNGIQWLICILLGLLSIPVGVIIRLIPEELFGGLKRWVNRSSPPRSSVPTYDNYALGSGSCIGGGGSMGEMNRVNSTPVSIHSNRAGSMMNGSTNNVHLSYGAPGRDGLIWNSAITKVRSDLSVFKSIRGGRLSGESERHVLHAGAMVPSLVATSVGAGWAPRPSQLNHTDMGSSSPRSSMVISRQGSGNQAGRSY</sequence>
<dbReference type="InterPro" id="IPR036412">
    <property type="entry name" value="HAD-like_sf"/>
</dbReference>
<feature type="domain" description="Cation-transporting P-type ATPase N-terminal" evidence="19">
    <location>
        <begin position="231"/>
        <end position="338"/>
    </location>
</feature>
<reference evidence="20" key="1">
    <citation type="submission" date="2021-06" db="EMBL/GenBank/DDBJ databases">
        <title>Genome Sequence of Mortierella hyaline Strain SCG-10, a Cold-Adapted, Nitrate-Reducing Fungus Isolated from Soil in Minnesota, USA.</title>
        <authorList>
            <person name="Aldossari N."/>
        </authorList>
    </citation>
    <scope>NUCLEOTIDE SEQUENCE</scope>
    <source>
        <strain evidence="20">SCG-10</strain>
    </source>
</reference>
<dbReference type="SFLD" id="SFLDF00027">
    <property type="entry name" value="p-type_atpase"/>
    <property type="match status" value="1"/>
</dbReference>
<dbReference type="InterPro" id="IPR023299">
    <property type="entry name" value="ATPase_P-typ_cyto_dom_N"/>
</dbReference>
<dbReference type="Gene3D" id="3.40.1110.10">
    <property type="entry name" value="Calcium-transporting ATPase, cytoplasmic domain N"/>
    <property type="match status" value="1"/>
</dbReference>
<dbReference type="EMBL" id="JAHRHY010000023">
    <property type="protein sequence ID" value="KAG9061689.1"/>
    <property type="molecule type" value="Genomic_DNA"/>
</dbReference>
<feature type="transmembrane region" description="Helical" evidence="17">
    <location>
        <begin position="1277"/>
        <end position="1299"/>
    </location>
</feature>
<feature type="transmembrane region" description="Helical" evidence="17">
    <location>
        <begin position="313"/>
        <end position="339"/>
    </location>
</feature>
<dbReference type="InterPro" id="IPR044492">
    <property type="entry name" value="P_typ_ATPase_HD_dom"/>
</dbReference>
<keyword evidence="2 17" id="KW-0813">Transport</keyword>
<dbReference type="InterPro" id="IPR004014">
    <property type="entry name" value="ATPase_P-typ_cation-transptr_N"/>
</dbReference>
<dbReference type="Gene3D" id="1.20.1110.10">
    <property type="entry name" value="Calcium-transporting ATPase, transmembrane domain"/>
    <property type="match status" value="1"/>
</dbReference>
<dbReference type="SUPFAM" id="SSF81660">
    <property type="entry name" value="Metal cation-transporting ATPase, ATP-binding domain N"/>
    <property type="match status" value="1"/>
</dbReference>
<dbReference type="InterPro" id="IPR023214">
    <property type="entry name" value="HAD_sf"/>
</dbReference>
<feature type="compositionally biased region" description="Low complexity" evidence="18">
    <location>
        <begin position="114"/>
        <end position="184"/>
    </location>
</feature>
<evidence type="ECO:0000256" key="17">
    <source>
        <dbReference type="RuleBase" id="RU361146"/>
    </source>
</evidence>
<dbReference type="PRINTS" id="PR00120">
    <property type="entry name" value="HATPASE"/>
</dbReference>
<keyword evidence="10" id="KW-0460">Magnesium</keyword>
<dbReference type="InterPro" id="IPR001757">
    <property type="entry name" value="P_typ_ATPase"/>
</dbReference>
<dbReference type="OrthoDB" id="3352408at2759"/>
<dbReference type="GO" id="GO:0046872">
    <property type="term" value="F:metal ion binding"/>
    <property type="evidence" value="ECO:0007669"/>
    <property type="project" value="UniProtKB-KW"/>
</dbReference>
<dbReference type="InterPro" id="IPR008250">
    <property type="entry name" value="ATPase_P-typ_transduc_dom_A_sf"/>
</dbReference>
<feature type="compositionally biased region" description="Polar residues" evidence="18">
    <location>
        <begin position="1458"/>
        <end position="1469"/>
    </location>
</feature>
<keyword evidence="21" id="KW-1185">Reference proteome</keyword>
<dbReference type="PRINTS" id="PR00119">
    <property type="entry name" value="CATATPASE"/>
</dbReference>
<keyword evidence="11" id="KW-1278">Translocase</keyword>
<dbReference type="FunFam" id="3.40.50.1000:FF:000018">
    <property type="entry name" value="Calcium-transporting ATPase"/>
    <property type="match status" value="1"/>
</dbReference>
<keyword evidence="6" id="KW-0479">Metal-binding</keyword>
<dbReference type="InterPro" id="IPR023298">
    <property type="entry name" value="ATPase_P-typ_TM_dom_sf"/>
</dbReference>
<accession>A0A9P8BMH2</accession>
<evidence type="ECO:0000256" key="10">
    <source>
        <dbReference type="ARBA" id="ARBA00022842"/>
    </source>
</evidence>
<feature type="transmembrane region" description="Helical" evidence="17">
    <location>
        <begin position="1097"/>
        <end position="1116"/>
    </location>
</feature>
<dbReference type="SUPFAM" id="SSF56784">
    <property type="entry name" value="HAD-like"/>
    <property type="match status" value="1"/>
</dbReference>
<evidence type="ECO:0000256" key="5">
    <source>
        <dbReference type="ARBA" id="ARBA00022692"/>
    </source>
</evidence>
<dbReference type="GO" id="GO:0005774">
    <property type="term" value="C:vacuolar membrane"/>
    <property type="evidence" value="ECO:0007669"/>
    <property type="project" value="UniProtKB-SubCell"/>
</dbReference>
<comment type="function">
    <text evidence="17">Catalyzes the hydrolysis of ATP coupled with the transport of calcium.</text>
</comment>
<organism evidence="20 21">
    <name type="scientific">Linnemannia hyalina</name>
    <dbReference type="NCBI Taxonomy" id="64524"/>
    <lineage>
        <taxon>Eukaryota</taxon>
        <taxon>Fungi</taxon>
        <taxon>Fungi incertae sedis</taxon>
        <taxon>Mucoromycota</taxon>
        <taxon>Mortierellomycotina</taxon>
        <taxon>Mortierellomycetes</taxon>
        <taxon>Mortierellales</taxon>
        <taxon>Mortierellaceae</taxon>
        <taxon>Linnemannia</taxon>
    </lineage>
</organism>
<feature type="transmembrane region" description="Helical" evidence="17">
    <location>
        <begin position="604"/>
        <end position="631"/>
    </location>
</feature>
<keyword evidence="9 17" id="KW-0067">ATP-binding</keyword>
<dbReference type="InterPro" id="IPR059000">
    <property type="entry name" value="ATPase_P-type_domA"/>
</dbReference>
<dbReference type="SFLD" id="SFLDG00002">
    <property type="entry name" value="C1.7:_P-type_atpase_like"/>
    <property type="match status" value="1"/>
</dbReference>
<protein>
    <recommendedName>
        <fullName evidence="17">Calcium-transporting ATPase</fullName>
        <ecNumber evidence="17">7.2.2.10</ecNumber>
    </recommendedName>
</protein>
<feature type="transmembrane region" description="Helical" evidence="17">
    <location>
        <begin position="1246"/>
        <end position="1265"/>
    </location>
</feature>
<evidence type="ECO:0000256" key="18">
    <source>
        <dbReference type="SAM" id="MobiDB-lite"/>
    </source>
</evidence>
<dbReference type="PANTHER" id="PTHR24093">
    <property type="entry name" value="CATION TRANSPORTING ATPASE"/>
    <property type="match status" value="1"/>
</dbReference>
<evidence type="ECO:0000256" key="2">
    <source>
        <dbReference type="ARBA" id="ARBA00022448"/>
    </source>
</evidence>
<dbReference type="NCBIfam" id="TIGR01494">
    <property type="entry name" value="ATPase_P-type"/>
    <property type="match status" value="2"/>
</dbReference>
<evidence type="ECO:0000256" key="4">
    <source>
        <dbReference type="ARBA" id="ARBA00022568"/>
    </source>
</evidence>
<evidence type="ECO:0000256" key="16">
    <source>
        <dbReference type="ARBA" id="ARBA00048694"/>
    </source>
</evidence>
<comment type="caution">
    <text evidence="20">The sequence shown here is derived from an EMBL/GenBank/DDBJ whole genome shotgun (WGS) entry which is preliminary data.</text>
</comment>
<gene>
    <name evidence="20" type="ORF">KI688_007270</name>
</gene>
<dbReference type="Pfam" id="PF00690">
    <property type="entry name" value="Cation_ATPase_N"/>
    <property type="match status" value="1"/>
</dbReference>
<dbReference type="FunFam" id="1.20.1110.10:FF:000039">
    <property type="entry name" value="Calcium-transporting ATPase"/>
    <property type="match status" value="1"/>
</dbReference>
<dbReference type="SUPFAM" id="SSF81653">
    <property type="entry name" value="Calcium ATPase, transduction domain A"/>
    <property type="match status" value="1"/>
</dbReference>
<dbReference type="Gene3D" id="2.70.150.10">
    <property type="entry name" value="Calcium-transporting ATPase, cytoplasmic transduction domain A"/>
    <property type="match status" value="1"/>
</dbReference>
<dbReference type="SMART" id="SM00831">
    <property type="entry name" value="Cation_ATPase_N"/>
    <property type="match status" value="1"/>
</dbReference>
<dbReference type="PANTHER" id="PTHR24093:SF369">
    <property type="entry name" value="CALCIUM-TRANSPORTING ATPASE"/>
    <property type="match status" value="1"/>
</dbReference>
<dbReference type="Pfam" id="PF13246">
    <property type="entry name" value="Cation_ATPase"/>
    <property type="match status" value="1"/>
</dbReference>
<keyword evidence="3" id="KW-0926">Vacuole</keyword>
<dbReference type="SFLD" id="SFLDS00003">
    <property type="entry name" value="Haloacid_Dehalogenase"/>
    <property type="match status" value="1"/>
</dbReference>
<evidence type="ECO:0000313" key="21">
    <source>
        <dbReference type="Proteomes" id="UP000707451"/>
    </source>
</evidence>
<dbReference type="InterPro" id="IPR018303">
    <property type="entry name" value="ATPase_P-typ_P_site"/>
</dbReference>